<dbReference type="OrthoDB" id="427800at2759"/>
<evidence type="ECO:0000259" key="3">
    <source>
        <dbReference type="Pfam" id="PF00591"/>
    </source>
</evidence>
<sequence length="124" mass="13459">NLDEISIAGHSHVWHIGDDGETTNYTIHPDDFGVTTHPLSAAAGSTLEENKATLKRLLSNTLEEQDVAIRDFVLVNTGFLLYISGFAQTMKQGAEIARQTLESGKVKSLLEDFANVTQALSTAE</sequence>
<name>A0A9W8LSC3_9FUNG</name>
<keyword evidence="2 4" id="KW-0808">Transferase</keyword>
<dbReference type="EMBL" id="JANBUO010001463">
    <property type="protein sequence ID" value="KAJ2798165.1"/>
    <property type="molecule type" value="Genomic_DNA"/>
</dbReference>
<dbReference type="GO" id="GO:0000162">
    <property type="term" value="P:L-tryptophan biosynthetic process"/>
    <property type="evidence" value="ECO:0007669"/>
    <property type="project" value="InterPro"/>
</dbReference>
<accession>A0A9W8LSC3</accession>
<dbReference type="Pfam" id="PF00591">
    <property type="entry name" value="Glycos_transf_3"/>
    <property type="match status" value="1"/>
</dbReference>
<dbReference type="Proteomes" id="UP001140094">
    <property type="component" value="Unassembled WGS sequence"/>
</dbReference>
<dbReference type="GO" id="GO:0005829">
    <property type="term" value="C:cytosol"/>
    <property type="evidence" value="ECO:0007669"/>
    <property type="project" value="TreeGrafter"/>
</dbReference>
<dbReference type="SUPFAM" id="SSF52418">
    <property type="entry name" value="Nucleoside phosphorylase/phosphoribosyltransferase catalytic domain"/>
    <property type="match status" value="1"/>
</dbReference>
<feature type="domain" description="Glycosyl transferase family 3" evidence="3">
    <location>
        <begin position="2"/>
        <end position="105"/>
    </location>
</feature>
<keyword evidence="5" id="KW-1185">Reference proteome</keyword>
<dbReference type="InterPro" id="IPR000312">
    <property type="entry name" value="Glycosyl_Trfase_fam3"/>
</dbReference>
<dbReference type="InterPro" id="IPR005940">
    <property type="entry name" value="Anthranilate_Pribosyl_Tfrase"/>
</dbReference>
<organism evidence="4 5">
    <name type="scientific">Coemansia guatemalensis</name>
    <dbReference type="NCBI Taxonomy" id="2761395"/>
    <lineage>
        <taxon>Eukaryota</taxon>
        <taxon>Fungi</taxon>
        <taxon>Fungi incertae sedis</taxon>
        <taxon>Zoopagomycota</taxon>
        <taxon>Kickxellomycotina</taxon>
        <taxon>Kickxellomycetes</taxon>
        <taxon>Kickxellales</taxon>
        <taxon>Kickxellaceae</taxon>
        <taxon>Coemansia</taxon>
    </lineage>
</organism>
<evidence type="ECO:0000256" key="1">
    <source>
        <dbReference type="ARBA" id="ARBA00022676"/>
    </source>
</evidence>
<reference evidence="4" key="1">
    <citation type="submission" date="2022-07" db="EMBL/GenBank/DDBJ databases">
        <title>Phylogenomic reconstructions and comparative analyses of Kickxellomycotina fungi.</title>
        <authorList>
            <person name="Reynolds N.K."/>
            <person name="Stajich J.E."/>
            <person name="Barry K."/>
            <person name="Grigoriev I.V."/>
            <person name="Crous P."/>
            <person name="Smith M.E."/>
        </authorList>
    </citation>
    <scope>NUCLEOTIDE SEQUENCE</scope>
    <source>
        <strain evidence="4">NRRL 1565</strain>
    </source>
</reference>
<dbReference type="GO" id="GO:0004048">
    <property type="term" value="F:anthranilate phosphoribosyltransferase activity"/>
    <property type="evidence" value="ECO:0007669"/>
    <property type="project" value="UniProtKB-EC"/>
</dbReference>
<proteinExistence type="predicted"/>
<evidence type="ECO:0000313" key="5">
    <source>
        <dbReference type="Proteomes" id="UP001140094"/>
    </source>
</evidence>
<evidence type="ECO:0000256" key="2">
    <source>
        <dbReference type="ARBA" id="ARBA00022679"/>
    </source>
</evidence>
<comment type="caution">
    <text evidence="4">The sequence shown here is derived from an EMBL/GenBank/DDBJ whole genome shotgun (WGS) entry which is preliminary data.</text>
</comment>
<dbReference type="PANTHER" id="PTHR43285">
    <property type="entry name" value="ANTHRANILATE PHOSPHORIBOSYLTRANSFERASE"/>
    <property type="match status" value="1"/>
</dbReference>
<keyword evidence="1 4" id="KW-0328">Glycosyltransferase</keyword>
<dbReference type="EC" id="2.4.2.18" evidence="4"/>
<gene>
    <name evidence="4" type="primary">TRP4_1</name>
    <name evidence="4" type="ORF">H4R20_004915</name>
</gene>
<dbReference type="PANTHER" id="PTHR43285:SF2">
    <property type="entry name" value="ANTHRANILATE PHOSPHORIBOSYLTRANSFERASE"/>
    <property type="match status" value="1"/>
</dbReference>
<dbReference type="Gene3D" id="3.40.1030.10">
    <property type="entry name" value="Nucleoside phosphorylase/phosphoribosyltransferase catalytic domain"/>
    <property type="match status" value="1"/>
</dbReference>
<feature type="non-terminal residue" evidence="4">
    <location>
        <position position="1"/>
    </location>
</feature>
<evidence type="ECO:0000313" key="4">
    <source>
        <dbReference type="EMBL" id="KAJ2798165.1"/>
    </source>
</evidence>
<protein>
    <submittedName>
        <fullName evidence="4">Anthranilate phosphoribosyltransferase</fullName>
        <ecNumber evidence="4">2.4.2.18</ecNumber>
    </submittedName>
</protein>
<dbReference type="InterPro" id="IPR035902">
    <property type="entry name" value="Nuc_phospho_transferase"/>
</dbReference>
<dbReference type="AlphaFoldDB" id="A0A9W8LSC3"/>